<keyword evidence="1" id="KW-0812">Transmembrane</keyword>
<dbReference type="RefSeq" id="WP_129184918.1">
    <property type="nucleotide sequence ID" value="NZ_JAGIOG010000001.1"/>
</dbReference>
<keyword evidence="1" id="KW-0472">Membrane</keyword>
<accession>A0A641AJE1</accession>
<dbReference type="AlphaFoldDB" id="A0A641AJE1"/>
<dbReference type="Proteomes" id="UP001515100">
    <property type="component" value="Unassembled WGS sequence"/>
</dbReference>
<proteinExistence type="predicted"/>
<reference evidence="2" key="1">
    <citation type="submission" date="2019-09" db="EMBL/GenBank/DDBJ databases">
        <authorList>
            <person name="Li J."/>
        </authorList>
    </citation>
    <scope>NUCLEOTIDE SEQUENCE [LARGE SCALE GENOMIC DNA]</scope>
    <source>
        <strain evidence="2">NRBC 14897</strain>
    </source>
</reference>
<evidence type="ECO:0000313" key="3">
    <source>
        <dbReference type="Proteomes" id="UP001515100"/>
    </source>
</evidence>
<dbReference type="EMBL" id="SDPP02000005">
    <property type="protein sequence ID" value="KAA1373768.1"/>
    <property type="molecule type" value="Genomic_DNA"/>
</dbReference>
<keyword evidence="1" id="KW-1133">Transmembrane helix</keyword>
<comment type="caution">
    <text evidence="2">The sequence shown here is derived from an EMBL/GenBank/DDBJ whole genome shotgun (WGS) entry which is preliminary data.</text>
</comment>
<protein>
    <submittedName>
        <fullName evidence="2">Uncharacterized protein</fullName>
    </submittedName>
</protein>
<keyword evidence="3" id="KW-1185">Reference proteome</keyword>
<organism evidence="2 3">
    <name type="scientific">Aeromicrobium fastidiosum</name>
    <dbReference type="NCBI Taxonomy" id="52699"/>
    <lineage>
        <taxon>Bacteria</taxon>
        <taxon>Bacillati</taxon>
        <taxon>Actinomycetota</taxon>
        <taxon>Actinomycetes</taxon>
        <taxon>Propionibacteriales</taxon>
        <taxon>Nocardioidaceae</taxon>
        <taxon>Aeromicrobium</taxon>
    </lineage>
</organism>
<feature type="transmembrane region" description="Helical" evidence="1">
    <location>
        <begin position="26"/>
        <end position="44"/>
    </location>
</feature>
<evidence type="ECO:0000256" key="1">
    <source>
        <dbReference type="SAM" id="Phobius"/>
    </source>
</evidence>
<name>A0A641AJE1_9ACTN</name>
<sequence>MPATVDGERSANSMDDVCRPSYRGRMIVVAALLVVVAAISVVGLRRRHRVTRDDTLRVGDESSVDGHEAARRAQGRAAWTRFSGGF</sequence>
<gene>
    <name evidence="2" type="ORF">ESP62_017635</name>
</gene>
<evidence type="ECO:0000313" key="2">
    <source>
        <dbReference type="EMBL" id="KAA1373768.1"/>
    </source>
</evidence>